<sequence>RMAPGKLAALLGNVQPRQADDDIVSLVTACDSATPIDVVLQQLDRASWSNAVETFQLELKRKPVLIWVNKGVCSCLKSYSQIVSQKFLMEICRDLESCSEIASIARKVLPASVGTAFNNDLLYRLLRSQDADYLDDRPGGMTSVMNILVGCHSEAQLADILGLLLRTSDHLNMTAVNAICSHAPPKSSLSDVLQELVQSIISEACSDMNIDQAIGGMRLAQALSYSHASSPKHCRPFQYSMWVQKHILNPMLSLNVNADKQYRCILKAIIKSKSTDSDDIIAVHSSAVLRLKNHRDLCSAYLASDSSTSTDSRFAENDIQMDLNSDSVMSSDPLQIDTLFQTSIDNCNDVLKRAFDTFLQYFIRQIRDDAISGDPKDCILWVVRFCQALEASSTLHDVARTILLALLRSKRNSVELAALATMVCTGCSISSERSVFLDLIEGWPLSGCDDGIFEFAVAFFRVQPAIISIVSAIPSLYLSSDVVYERNYSNRFVGAVFYFIDRHDGIHRHGNCRTRSCGLLLELKQLVAKTAPRVFIPSTCARDVIAIEFQQDDVALDWLWRYIRMQYHPTEFAPALKDYLTSVIVNANSGSPFPTSLNSVLRTYREFCPEMELESLFESLFLPSANASESLSTLLQLLQATPGKLSMHFCESVIIRVIESSNDSVSRMVPSLYRQISWLFERQPQYPVADWRIRAIINACKDGAGNDDVAHNPQELALSVACKVSLSPSSLVPILASINLPQQPVLAQQLLSRFILDDNLKACAEICRILGDPSVLCTIWPDGNCEWKISRTLVAITLSCPQTITFAQINSQFGATLFSHYARFLSDMAMASADDLNLAYSARSMIETLMKQPNISIPSEIARLLSSMIGVQISPRANKPLHIRTF</sequence>
<reference evidence="1" key="1">
    <citation type="submission" date="2015-04" db="EMBL/GenBank/DDBJ databases">
        <title>The genome sequence of the plant pathogenic Rhizarian Plasmodiophora brassicae reveals insights in its biotrophic life cycle and the origin of chitin synthesis.</title>
        <authorList>
            <person name="Schwelm A."/>
            <person name="Fogelqvist J."/>
            <person name="Knaust A."/>
            <person name="Julke S."/>
            <person name="Lilja T."/>
            <person name="Dhandapani V."/>
            <person name="Bonilla-Rosso G."/>
            <person name="Karlsson M."/>
            <person name="Shevchenko A."/>
            <person name="Choi S.R."/>
            <person name="Kim H.G."/>
            <person name="Park J.Y."/>
            <person name="Lim Y.P."/>
            <person name="Ludwig-Muller J."/>
            <person name="Dixelius C."/>
        </authorList>
    </citation>
    <scope>NUCLEOTIDE SEQUENCE</scope>
    <source>
        <tissue evidence="1">Potato root galls</tissue>
    </source>
</reference>
<proteinExistence type="predicted"/>
<protein>
    <submittedName>
        <fullName evidence="1">Uncharacterized protein</fullName>
    </submittedName>
</protein>
<feature type="non-terminal residue" evidence="1">
    <location>
        <position position="1"/>
    </location>
</feature>
<organism evidence="1">
    <name type="scientific">Spongospora subterranea</name>
    <dbReference type="NCBI Taxonomy" id="70186"/>
    <lineage>
        <taxon>Eukaryota</taxon>
        <taxon>Sar</taxon>
        <taxon>Rhizaria</taxon>
        <taxon>Endomyxa</taxon>
        <taxon>Phytomyxea</taxon>
        <taxon>Plasmodiophorida</taxon>
        <taxon>Plasmodiophoridae</taxon>
        <taxon>Spongospora</taxon>
    </lineage>
</organism>
<accession>A0A0H5RCT6</accession>
<evidence type="ECO:0000313" key="1">
    <source>
        <dbReference type="EMBL" id="CRZ12085.1"/>
    </source>
</evidence>
<dbReference type="EMBL" id="HACM01011643">
    <property type="protein sequence ID" value="CRZ12085.1"/>
    <property type="molecule type" value="Transcribed_RNA"/>
</dbReference>
<dbReference type="AlphaFoldDB" id="A0A0H5RCT6"/>
<name>A0A0H5RCT6_9EUKA</name>